<dbReference type="SUPFAM" id="SSF49785">
    <property type="entry name" value="Galactose-binding domain-like"/>
    <property type="match status" value="2"/>
</dbReference>
<dbReference type="EMBL" id="JASCXX010000067">
    <property type="protein sequence ID" value="MDI6451854.1"/>
    <property type="molecule type" value="Genomic_DNA"/>
</dbReference>
<protein>
    <submittedName>
        <fullName evidence="5">Carbohydrate binding domain-containing protein</fullName>
    </submittedName>
</protein>
<dbReference type="AlphaFoldDB" id="A0AAW6U855"/>
<dbReference type="InterPro" id="IPR008979">
    <property type="entry name" value="Galactose-bd-like_sf"/>
</dbReference>
<feature type="domain" description="F5/8 type C" evidence="4">
    <location>
        <begin position="298"/>
        <end position="456"/>
    </location>
</feature>
<accession>A0AAW6U855</accession>
<feature type="chain" id="PRO_5043499109" evidence="3">
    <location>
        <begin position="26"/>
        <end position="736"/>
    </location>
</feature>
<evidence type="ECO:0000256" key="1">
    <source>
        <dbReference type="ARBA" id="ARBA00022801"/>
    </source>
</evidence>
<feature type="region of interest" description="Disordered" evidence="2">
    <location>
        <begin position="314"/>
        <end position="333"/>
    </location>
</feature>
<dbReference type="GO" id="GO:0016798">
    <property type="term" value="F:hydrolase activity, acting on glycosyl bonds"/>
    <property type="evidence" value="ECO:0007669"/>
    <property type="project" value="InterPro"/>
</dbReference>
<reference evidence="5" key="1">
    <citation type="submission" date="2023-05" db="EMBL/GenBank/DDBJ databases">
        <title>Anaerotaeda fermentans gen. nov., sp. nov., a novel anaerobic planctomycete of the new family within the order Sedimentisphaerales isolated from Taman Peninsula, Russia.</title>
        <authorList>
            <person name="Khomyakova M.A."/>
            <person name="Merkel A.Y."/>
            <person name="Slobodkin A.I."/>
        </authorList>
    </citation>
    <scope>NUCLEOTIDE SEQUENCE</scope>
    <source>
        <strain evidence="5">M17dextr</strain>
    </source>
</reference>
<evidence type="ECO:0000313" key="5">
    <source>
        <dbReference type="EMBL" id="MDI6451854.1"/>
    </source>
</evidence>
<organism evidence="5 6">
    <name type="scientific">Anaerobaca lacustris</name>
    <dbReference type="NCBI Taxonomy" id="3044600"/>
    <lineage>
        <taxon>Bacteria</taxon>
        <taxon>Pseudomonadati</taxon>
        <taxon>Planctomycetota</taxon>
        <taxon>Phycisphaerae</taxon>
        <taxon>Sedimentisphaerales</taxon>
        <taxon>Anaerobacaceae</taxon>
        <taxon>Anaerobaca</taxon>
    </lineage>
</organism>
<comment type="caution">
    <text evidence="5">The sequence shown here is derived from an EMBL/GenBank/DDBJ whole genome shotgun (WGS) entry which is preliminary data.</text>
</comment>
<dbReference type="Pfam" id="PF00754">
    <property type="entry name" value="F5_F8_type_C"/>
    <property type="match status" value="1"/>
</dbReference>
<proteinExistence type="predicted"/>
<dbReference type="InterPro" id="IPR003305">
    <property type="entry name" value="CenC_carb-bd"/>
</dbReference>
<evidence type="ECO:0000313" key="6">
    <source>
        <dbReference type="Proteomes" id="UP001431776"/>
    </source>
</evidence>
<sequence>MYKNLICSVVLAAWGLSAVTPLAQAQQVENLVLNHSFEVDEVIQDDGAYQGWWTWNPAEGAGSMVTVDDIEFIDGARSIRVDPVGTENWHFIVAYSTLALDMSKDYTVSFWAKAQSPRPLTVALKAADNSVDAWGTTTFNLTTEWAEYTYTSDVLHTGVKLEIWCAASNAPLWLDFVHVYEGPYVAGIEPSGATTPVKSADPNPATGATDVPRDTVLSWTAGAFAATHDVYFGISFDDVNDASRANPSGVLLSQGQTTANYDPAGVLDFNQTYYWRVDEVNAAPDNTIFKGDVWSFTTEPFAYTIPSGIVATSNGTSDAASGPDKTVDSSGIDPSDLHSIAPTDMWLADPPVDEALWIQYDLGKTYKLHEMLVWNYNSQFELILGFGLKDVTVEYSKNGTDWTALAQVEFTQATAKATYTANTMVDLQGVPARYVRLTVHSGWGATGQFGLSEVRFRYIPAQAREPQPADGAIDVEAGAALAWRSGRDAALHEVYLGADPDALALAGTVDSPRFAPDGIEFGSTYFWQIVEVNETEAVTAWPGDVWTFSTQEYALIDGFETYNDDIDAKTTIFDTWIDGWVNDTGSTVGYLNAPFAERTIVHSGRQSMPLQYDNTAAPFYSEAERTFDTAQDWTVGGADSLRLYFRGDAANSPQTLYVTLKDSAGRTATVRGMDPDAILVTEWQPWQIALSEFGGVSLTTIKKMTICVGNRAAPAAGGTGIVYIDDIGYGRPAAME</sequence>
<keyword evidence="3" id="KW-0732">Signal</keyword>
<dbReference type="Gene3D" id="2.60.120.260">
    <property type="entry name" value="Galactose-binding domain-like"/>
    <property type="match status" value="2"/>
</dbReference>
<keyword evidence="6" id="KW-1185">Reference proteome</keyword>
<dbReference type="Pfam" id="PF02018">
    <property type="entry name" value="CBM_4_9"/>
    <property type="match status" value="1"/>
</dbReference>
<dbReference type="PROSITE" id="PS50022">
    <property type="entry name" value="FA58C_3"/>
    <property type="match status" value="1"/>
</dbReference>
<feature type="signal peptide" evidence="3">
    <location>
        <begin position="1"/>
        <end position="25"/>
    </location>
</feature>
<keyword evidence="1" id="KW-0378">Hydrolase</keyword>
<gene>
    <name evidence="5" type="ORF">QJ522_22540</name>
</gene>
<name>A0AAW6U855_9BACT</name>
<dbReference type="InterPro" id="IPR000421">
    <property type="entry name" value="FA58C"/>
</dbReference>
<evidence type="ECO:0000256" key="2">
    <source>
        <dbReference type="SAM" id="MobiDB-lite"/>
    </source>
</evidence>
<evidence type="ECO:0000256" key="3">
    <source>
        <dbReference type="SAM" id="SignalP"/>
    </source>
</evidence>
<evidence type="ECO:0000259" key="4">
    <source>
        <dbReference type="PROSITE" id="PS50022"/>
    </source>
</evidence>
<dbReference type="Proteomes" id="UP001431776">
    <property type="component" value="Unassembled WGS sequence"/>
</dbReference>
<dbReference type="RefSeq" id="WP_349247262.1">
    <property type="nucleotide sequence ID" value="NZ_JASCXX010000067.1"/>
</dbReference>